<dbReference type="InterPro" id="IPR004899">
    <property type="entry name" value="Pertactin_central"/>
</dbReference>
<feature type="region of interest" description="Disordered" evidence="1">
    <location>
        <begin position="1248"/>
        <end position="1268"/>
    </location>
</feature>
<dbReference type="EMBL" id="CP136594">
    <property type="protein sequence ID" value="WOE76123.1"/>
    <property type="molecule type" value="Genomic_DNA"/>
</dbReference>
<evidence type="ECO:0000259" key="2">
    <source>
        <dbReference type="PROSITE" id="PS51208"/>
    </source>
</evidence>
<dbReference type="GO" id="GO:0019867">
    <property type="term" value="C:outer membrane"/>
    <property type="evidence" value="ECO:0007669"/>
    <property type="project" value="InterPro"/>
</dbReference>
<dbReference type="NCBIfam" id="TIGR01414">
    <property type="entry name" value="autotrans_barl"/>
    <property type="match status" value="1"/>
</dbReference>
<dbReference type="PROSITE" id="PS51208">
    <property type="entry name" value="AUTOTRANSPORTER"/>
    <property type="match status" value="1"/>
</dbReference>
<feature type="region of interest" description="Disordered" evidence="1">
    <location>
        <begin position="723"/>
        <end position="742"/>
    </location>
</feature>
<accession>A0AA97F8W5</accession>
<keyword evidence="4" id="KW-1185">Reference proteome</keyword>
<evidence type="ECO:0000313" key="3">
    <source>
        <dbReference type="EMBL" id="WOE76123.1"/>
    </source>
</evidence>
<reference evidence="3 4" key="1">
    <citation type="submission" date="2023-10" db="EMBL/GenBank/DDBJ databases">
        <title>Complete genome sequence of a Sphingomonadaceae bacterium.</title>
        <authorList>
            <person name="Yan C."/>
        </authorList>
    </citation>
    <scope>NUCLEOTIDE SEQUENCE [LARGE SCALE GENOMIC DNA]</scope>
    <source>
        <strain evidence="3 4">SCSIO 66989</strain>
    </source>
</reference>
<dbReference type="KEGG" id="acoa:RB602_05250"/>
<feature type="region of interest" description="Disordered" evidence="1">
    <location>
        <begin position="1"/>
        <end position="29"/>
    </location>
</feature>
<feature type="compositionally biased region" description="Low complexity" evidence="1">
    <location>
        <begin position="723"/>
        <end position="740"/>
    </location>
</feature>
<dbReference type="InterPro" id="IPR011050">
    <property type="entry name" value="Pectin_lyase_fold/virulence"/>
</dbReference>
<dbReference type="PANTHER" id="PTHR35037:SF3">
    <property type="entry name" value="C-TERMINAL REGION OF AIDA-LIKE PROTEIN"/>
    <property type="match status" value="1"/>
</dbReference>
<dbReference type="Gene3D" id="2.40.128.130">
    <property type="entry name" value="Autotransporter beta-domain"/>
    <property type="match status" value="1"/>
</dbReference>
<dbReference type="SUPFAM" id="SSF51126">
    <property type="entry name" value="Pectin lyase-like"/>
    <property type="match status" value="1"/>
</dbReference>
<proteinExistence type="predicted"/>
<evidence type="ECO:0000256" key="1">
    <source>
        <dbReference type="SAM" id="MobiDB-lite"/>
    </source>
</evidence>
<dbReference type="InterPro" id="IPR036709">
    <property type="entry name" value="Autotransporte_beta_dom_sf"/>
</dbReference>
<dbReference type="PRINTS" id="PR00313">
    <property type="entry name" value="CABNDNGRPT"/>
</dbReference>
<organism evidence="3 4">
    <name type="scientific">Alterisphingorhabdus coralli</name>
    <dbReference type="NCBI Taxonomy" id="3071408"/>
    <lineage>
        <taxon>Bacteria</taxon>
        <taxon>Pseudomonadati</taxon>
        <taxon>Pseudomonadota</taxon>
        <taxon>Alphaproteobacteria</taxon>
        <taxon>Sphingomonadales</taxon>
        <taxon>Sphingomonadaceae</taxon>
        <taxon>Alterisphingorhabdus (ex Yan et al. 2024)</taxon>
    </lineage>
</organism>
<name>A0AA97F8W5_9SPHN</name>
<sequence length="2421" mass="240880">MLKSPFAAESHTPFHQARGGRVVKTDRGAGSYAPSERRLLGGISVMALGMALFAAPTALPTWMTGGEGIALAADECGAANPGDTIVCDGATYDPADGDIQYRLDGLDLTLDGITITSTGRNEQGARVRADLGSVNDVSVTSNGTTITTGDPANIGLSSTIDTGRNSDGIRAEQRGTGTATAVADASSITTYGHNAVGVYAWQRNNNPGNASLVTAELTGGSTVETSGSFSHGLYGRTDTGLGDVEVTATGSTITTNGPDASGIRGLNLGNEAGAGGNVTIDASDMTVRVLGTSNGNQSVGIMGENYSATGSVTINVANTEIETTSLGTDFTRRQGHAVYAIAGGSGDAIITSDNGTYSTQGDAAHGVFAIAQNDGAATVELAGGGSVTTNGADAFGGFARAEGAGLARTEQSGNGTISTSGDNAFGLTAEASGSGEAIAIQSGDGTIQTLNDSTPGIIGSGSAAVQARGEGSANATAQQSGAGLISTAGVAADGVIAFTVGQGDALAEQTGAGTITLQSEGSSGVVARAVDEGNATAVQSGAGVITASGISGAGVYAETDFGGDANATQSGDEASITINGVGGYGVRAQSLASTAGAAVATQTGAGEINTSAERAVGITAFTRSVSGNAVASQQGSGTVTTTGQEAYAVYAWSDANAPLASGGNAIAEQSGDGEISTTGDLAHGLFALTQTDGDASALQSGAGTIETTGDSAAGVFAQAEGSGNATANATGGGTISTTGTRAGGEAGAHGVFALAEGAGAASSDISGGTTISTTGDDSEGVFALSTGSGGSATITFADSTVTTSGANGEGLVAQIDNQGQGGIAEITMTSGSVTTSGDGGAGVLVQSAIVPGETNANGDSVTNLTIGADAVVMTSGNTPTDPSALPVSNSPDALQLVNVVEVPQALNNVTFLPDADNPEISLNADVSGTAMASGTGASALSAAGVVLLPTTAVPAAGANPIGGAVDIDIAIQQGAVLQASGQGGMGIKVDAISIWSGNSFFGPENWNCTPNSPFDFRDQCGGTGRADIEVAIDGDVSGGWGSTSDDSIAAGLRINELADSNGISVTVGTNGTLGALSDVAFDISGNGFNDRNIEPGVQPLISGDFGYESDALVLDNQGEINGSGFFGYNSIQSTDALEHIAGNGGTDGSTEADRTNAINVVGFVDATTPVERGDTLNNQAGATINVSRFADSDGDGTRDTEYVGVIDFDNVVNNESVILDTGGGSLAGVPGGGLSRASALASTTSSPVASSLTRSTGTTLEVQPGEPDNALKDSNDLFVNDGTLALTTVIGATTTVTETGGLNPDNADFVSTAQYVPQGSLPGIDATVYDISREGVEQAHIRDLETFEHSGVITMQDLQTGGTEAVAGDVLVITGNDLIGDITDENDTTDTPLGGGAGTFVSNGGSLYIDTLLNEGGAASQSDVLVVDQVTLGTGATQIFVEQVAGSRGVSTDANDNGVIDEGEGILVVEVLGGAAASDENAFTLGGTVINSGVEYFLNWGSVGGDWYLANVAASDEVLICGGSATVTDTDVTDVLGCIQDDIITIDGSSTVAGLLQGAGGSDTISILGDASITGVVNGAGPGQDDSADADTGDIILVDTTGTVGSIDGALGDDTITLANGTVTGDILGGVGDDTISVSGGSVGRWIRAGEGEDTINFTGGNVVLNIDGGAGNDAITIDGGTAGRNVFGAAGDDVISLLSGSVANNVAADTPGDGGNDTVILDGADVVNFISSSDGEDNIQLLSGSVGGVRAGPDDDIVNLDGATVARDLFGGAGDDIISLTSGSVGTIVFAGQDDDVITLNGATISEAVQGGDGDDRFDWTSGVTPNFNGGTGSDTATVSATEYDGSQLLDGGDDTSVADGWIDGLTLQGLTVTANSDAIVNWETLTLDGTQFTTGDGALTVGSDEGTGLFLTNGSTLDAEAAFALTGNMNLGAGTVFLAEGAGAGAYSVSGSVNNAGLIDMADGTTGDTLSIGGNYAGTGTLALDFDAATDSADTVAIAGSVTGGTTLIDGNNVTSGLSTGNDIVLVSVDGTTVEGDFALAGGPFQEGAYQYDLVLDNSDWLLRAGLNAATPTLNSYLDVLRGMNQVPTLQQRVGNRHYANRGQAAPVRGDSSNGMRGISPGEEHIQQSGLWGRVNVDREWMTPANATAAYDSNTNRFEFQLGADFALSDDDGDDTFIAGINAHYITSNTDIDSSIGGGDIDTQGYGLGATLTWYDQQGFYADAQGRYTWYESDLDSDVLGNLVNNNDADGYVLSLELGQKLQLDQGEDGQGTSGSGDSVTPQVQLIYSDVSFDEFGNLNGGGVINQLDGESLRLRAGLAIDGQRSWKNDDGKTNRRHIYGIVNLHHEFLDPGAVVFANTPLAAYNANWFGEFGLGGSFSANDGAIDVFAEFNVTTNLDGGDVGDFMNQGVMAGIRINW</sequence>
<dbReference type="SUPFAM" id="SSF103515">
    <property type="entry name" value="Autotransporter"/>
    <property type="match status" value="1"/>
</dbReference>
<evidence type="ECO:0000313" key="4">
    <source>
        <dbReference type="Proteomes" id="UP001302429"/>
    </source>
</evidence>
<dbReference type="Gene3D" id="2.160.20.20">
    <property type="match status" value="1"/>
</dbReference>
<dbReference type="SMART" id="SM00869">
    <property type="entry name" value="Autotransporter"/>
    <property type="match status" value="1"/>
</dbReference>
<gene>
    <name evidence="3" type="ORF">RB602_05250</name>
</gene>
<protein>
    <submittedName>
        <fullName evidence="3">Autotransporter outer membrane beta-barrel domain-containing protein</fullName>
    </submittedName>
</protein>
<dbReference type="InterPro" id="IPR006315">
    <property type="entry name" value="OM_autotransptr_brl_dom"/>
</dbReference>
<feature type="region of interest" description="Disordered" evidence="1">
    <location>
        <begin position="142"/>
        <end position="165"/>
    </location>
</feature>
<dbReference type="Proteomes" id="UP001302429">
    <property type="component" value="Chromosome"/>
</dbReference>
<dbReference type="InterPro" id="IPR051551">
    <property type="entry name" value="Autotransporter_adhesion"/>
</dbReference>
<dbReference type="InterPro" id="IPR012332">
    <property type="entry name" value="Autotransporter_pectin_lyase_C"/>
</dbReference>
<dbReference type="InterPro" id="IPR005546">
    <property type="entry name" value="Autotransporte_beta"/>
</dbReference>
<dbReference type="PANTHER" id="PTHR35037">
    <property type="entry name" value="C-TERMINAL REGION OF AIDA-LIKE PROTEIN"/>
    <property type="match status" value="1"/>
</dbReference>
<dbReference type="RefSeq" id="WP_317083597.1">
    <property type="nucleotide sequence ID" value="NZ_CP136594.1"/>
</dbReference>
<dbReference type="Pfam" id="PF03212">
    <property type="entry name" value="Pertactin"/>
    <property type="match status" value="1"/>
</dbReference>
<feature type="domain" description="Autotransporter" evidence="2">
    <location>
        <begin position="2121"/>
        <end position="2421"/>
    </location>
</feature>